<feature type="compositionally biased region" description="Basic and acidic residues" evidence="1">
    <location>
        <begin position="1"/>
        <end position="27"/>
    </location>
</feature>
<dbReference type="EnsemblPlants" id="AUR62014697-RA">
    <property type="protein sequence ID" value="AUR62014697-RA:cds"/>
    <property type="gene ID" value="AUR62014697"/>
</dbReference>
<feature type="region of interest" description="Disordered" evidence="1">
    <location>
        <begin position="89"/>
        <end position="110"/>
    </location>
</feature>
<dbReference type="Gramene" id="AUR62014697-RA">
    <property type="protein sequence ID" value="AUR62014697-RA:cds"/>
    <property type="gene ID" value="AUR62014697"/>
</dbReference>
<proteinExistence type="predicted"/>
<evidence type="ECO:0000256" key="1">
    <source>
        <dbReference type="SAM" id="MobiDB-lite"/>
    </source>
</evidence>
<evidence type="ECO:0000313" key="2">
    <source>
        <dbReference type="EnsemblPlants" id="AUR62014697-RA:cds"/>
    </source>
</evidence>
<evidence type="ECO:0000313" key="3">
    <source>
        <dbReference type="Proteomes" id="UP000596660"/>
    </source>
</evidence>
<accession>A0A803LL50</accession>
<dbReference type="PANTHER" id="PTHR34835">
    <property type="entry name" value="OS07G0283600 PROTEIN-RELATED"/>
    <property type="match status" value="1"/>
</dbReference>
<feature type="compositionally biased region" description="Acidic residues" evidence="1">
    <location>
        <begin position="28"/>
        <end position="37"/>
    </location>
</feature>
<reference evidence="2" key="2">
    <citation type="submission" date="2021-03" db="UniProtKB">
        <authorList>
            <consortium name="EnsemblPlants"/>
        </authorList>
    </citation>
    <scope>IDENTIFICATION</scope>
</reference>
<dbReference type="Gene3D" id="3.40.395.10">
    <property type="entry name" value="Adenoviral Proteinase, Chain A"/>
    <property type="match status" value="1"/>
</dbReference>
<dbReference type="AlphaFoldDB" id="A0A803LL50"/>
<dbReference type="PANTHER" id="PTHR34835:SF90">
    <property type="entry name" value="AMINOTRANSFERASE-LIKE PLANT MOBILE DOMAIN-CONTAINING PROTEIN"/>
    <property type="match status" value="1"/>
</dbReference>
<sequence>MVDSSEVKEVQDVPKEQLEEKEEQQLEEKEEQQMEENQESKLQEQDEESLPLCELFNVKGNVSKKKHDDMEPIVDPQILRSIETMVQDIPKKTAPAKPTRKPATDKVVEEGIVEEGGGRKIVLRKRRAPLGELMFPDMEKHEVGVSQSISQSKAESTIVSVPKPKNKRMKTKDDKEDEQKVAIVQIKDLELKQRHTVKPLQNLVKTLQSTKQEDKLQAIENMGFGGFLHLDMPKGTPKYSATLVENLEVDGLYFLCDKNKKIDIQPIDAHLVYGLPIGGEEIKDAALEDGVLLEVMKEVKAYSDGSIPNLTVLAGKLGNPDTPLDDNWKRSFLLIVVNSCIKSVSNTQPFYRFMYTAADTNKISKFDWSSYTVESLKEMTIYWKGDRKRFFPGPLPFVTATERIVEGFVNLSNVLKLGERFHGNTLDVDTTLLNVSTMWAKCSGIKLSQENQKNIPTQREEGTSILSQDTDFFASDWFGEMVDNVIKMAGFEENTKEFGDNMSVEDTGVQEEITQSSTLEPIVFNVITPTTTLPESSCDLRITLGLSMSSTINIGDQAFDDISQYDSHFTEQQLESNAMDQVMSNQTMGGSPKAAKRVRKEAYIYKSPYLVKYSHMIEGTEEFEHAILEYAYAPELDDDTRTKTIDILDNRPLADGIPMENKYFDYPEKLRDALGLYLQSKDIKIGENMSNYPVKLVQMPWRTEKNNIDCGVYAMRHMETYFGKKKWTCGLKANNFDALKKLRLRYTYELITTDLNMKKPEMCARAKKHFKELGNI</sequence>
<reference evidence="2" key="1">
    <citation type="journal article" date="2017" name="Nature">
        <title>The genome of Chenopodium quinoa.</title>
        <authorList>
            <person name="Jarvis D.E."/>
            <person name="Ho Y.S."/>
            <person name="Lightfoot D.J."/>
            <person name="Schmoeckel S.M."/>
            <person name="Li B."/>
            <person name="Borm T.J.A."/>
            <person name="Ohyanagi H."/>
            <person name="Mineta K."/>
            <person name="Michell C.T."/>
            <person name="Saber N."/>
            <person name="Kharbatia N.M."/>
            <person name="Rupper R.R."/>
            <person name="Sharp A.R."/>
            <person name="Dally N."/>
            <person name="Boughton B.A."/>
            <person name="Woo Y.H."/>
            <person name="Gao G."/>
            <person name="Schijlen E.G.W.M."/>
            <person name="Guo X."/>
            <person name="Momin A.A."/>
            <person name="Negrao S."/>
            <person name="Al-Babili S."/>
            <person name="Gehring C."/>
            <person name="Roessner U."/>
            <person name="Jung C."/>
            <person name="Murphy K."/>
            <person name="Arold S.T."/>
            <person name="Gojobori T."/>
            <person name="van der Linden C.G."/>
            <person name="van Loo E.N."/>
            <person name="Jellen E.N."/>
            <person name="Maughan P.J."/>
            <person name="Tester M."/>
        </authorList>
    </citation>
    <scope>NUCLEOTIDE SEQUENCE [LARGE SCALE GENOMIC DNA]</scope>
    <source>
        <strain evidence="2">cv. PI 614886</strain>
    </source>
</reference>
<feature type="region of interest" description="Disordered" evidence="1">
    <location>
        <begin position="1"/>
        <end position="48"/>
    </location>
</feature>
<dbReference type="Proteomes" id="UP000596660">
    <property type="component" value="Unplaced"/>
</dbReference>
<organism evidence="2 3">
    <name type="scientific">Chenopodium quinoa</name>
    <name type="common">Quinoa</name>
    <dbReference type="NCBI Taxonomy" id="63459"/>
    <lineage>
        <taxon>Eukaryota</taxon>
        <taxon>Viridiplantae</taxon>
        <taxon>Streptophyta</taxon>
        <taxon>Embryophyta</taxon>
        <taxon>Tracheophyta</taxon>
        <taxon>Spermatophyta</taxon>
        <taxon>Magnoliopsida</taxon>
        <taxon>eudicotyledons</taxon>
        <taxon>Gunneridae</taxon>
        <taxon>Pentapetalae</taxon>
        <taxon>Caryophyllales</taxon>
        <taxon>Chenopodiaceae</taxon>
        <taxon>Chenopodioideae</taxon>
        <taxon>Atripliceae</taxon>
        <taxon>Chenopodium</taxon>
    </lineage>
</organism>
<evidence type="ECO:0008006" key="4">
    <source>
        <dbReference type="Google" id="ProtNLM"/>
    </source>
</evidence>
<dbReference type="OMA" id="ERIMIKH"/>
<name>A0A803LL50_CHEQI</name>
<keyword evidence="3" id="KW-1185">Reference proteome</keyword>
<protein>
    <recommendedName>
        <fullName evidence="4">Ubiquitin-like protease family profile domain-containing protein</fullName>
    </recommendedName>
</protein>